<dbReference type="SUPFAM" id="SSF51395">
    <property type="entry name" value="FMN-linked oxidoreductases"/>
    <property type="match status" value="1"/>
</dbReference>
<dbReference type="PANTHER" id="PTHR10578">
    <property type="entry name" value="S -2-HYDROXY-ACID OXIDASE-RELATED"/>
    <property type="match status" value="1"/>
</dbReference>
<evidence type="ECO:0000256" key="3">
    <source>
        <dbReference type="ARBA" id="ARBA00024042"/>
    </source>
</evidence>
<dbReference type="EMBL" id="MRZV01000054">
    <property type="protein sequence ID" value="PIK60504.1"/>
    <property type="molecule type" value="Genomic_DNA"/>
</dbReference>
<feature type="domain" description="FMN hydroxy acid dehydrogenase" evidence="4">
    <location>
        <begin position="1"/>
        <end position="272"/>
    </location>
</feature>
<dbReference type="InterPro" id="IPR013785">
    <property type="entry name" value="Aldolase_TIM"/>
</dbReference>
<comment type="caution">
    <text evidence="5">The sequence shown here is derived from an EMBL/GenBank/DDBJ whole genome shotgun (WGS) entry which is preliminary data.</text>
</comment>
<keyword evidence="6" id="KW-1185">Reference proteome</keyword>
<dbReference type="CDD" id="cd02809">
    <property type="entry name" value="alpha_hydroxyacid_oxid_FMN"/>
    <property type="match status" value="1"/>
</dbReference>
<dbReference type="GO" id="GO:0001561">
    <property type="term" value="P:fatty acid alpha-oxidation"/>
    <property type="evidence" value="ECO:0007669"/>
    <property type="project" value="TreeGrafter"/>
</dbReference>
<reference evidence="5 6" key="1">
    <citation type="journal article" date="2017" name="PLoS Biol.">
        <title>The sea cucumber genome provides insights into morphological evolution and visceral regeneration.</title>
        <authorList>
            <person name="Zhang X."/>
            <person name="Sun L."/>
            <person name="Yuan J."/>
            <person name="Sun Y."/>
            <person name="Gao Y."/>
            <person name="Zhang L."/>
            <person name="Li S."/>
            <person name="Dai H."/>
            <person name="Hamel J.F."/>
            <person name="Liu C."/>
            <person name="Yu Y."/>
            <person name="Liu S."/>
            <person name="Lin W."/>
            <person name="Guo K."/>
            <person name="Jin S."/>
            <person name="Xu P."/>
            <person name="Storey K.B."/>
            <person name="Huan P."/>
            <person name="Zhang T."/>
            <person name="Zhou Y."/>
            <person name="Zhang J."/>
            <person name="Lin C."/>
            <person name="Li X."/>
            <person name="Xing L."/>
            <person name="Huo D."/>
            <person name="Sun M."/>
            <person name="Wang L."/>
            <person name="Mercier A."/>
            <person name="Li F."/>
            <person name="Yang H."/>
            <person name="Xiang J."/>
        </authorList>
    </citation>
    <scope>NUCLEOTIDE SEQUENCE [LARGE SCALE GENOMIC DNA]</scope>
    <source>
        <strain evidence="5">Shaxun</strain>
        <tissue evidence="5">Muscle</tissue>
    </source>
</reference>
<comment type="similarity">
    <text evidence="3">Belongs to the FMN-dependent alpha-hydroxy acid dehydrogenase family.</text>
</comment>
<dbReference type="Proteomes" id="UP000230750">
    <property type="component" value="Unassembled WGS sequence"/>
</dbReference>
<keyword evidence="2" id="KW-0560">Oxidoreductase</keyword>
<dbReference type="PANTHER" id="PTHR10578:SF149">
    <property type="entry name" value="2-HYDROXYACID OXIDASE 2"/>
    <property type="match status" value="1"/>
</dbReference>
<gene>
    <name evidence="5" type="ORF">BSL78_02531</name>
</gene>
<dbReference type="PROSITE" id="PS51349">
    <property type="entry name" value="FMN_HYDROXY_ACID_DH_2"/>
    <property type="match status" value="1"/>
</dbReference>
<dbReference type="InterPro" id="IPR037396">
    <property type="entry name" value="FMN_HAD"/>
</dbReference>
<sequence>MIYSSVSNLRIDEFGSKVPPNGLHWAQTYLFKDKRNTLHIVRNAEKYGFKAIVVTADSPVDYISSSGRGEEVDEQIVPSEMTITISPNVAYLKGKARESRKYSDHELWNPSDGTAYFEAFCAPTWEDLAWLKGQTKLPIVLKGILTAKAAKLAVKAGVDAIIVSCHGGRQLPGVQPPLFALPEVLEAVKGSKIEVYLDGEIRFGSEVVKALALGARAVFIGRPVLWGLAVKRKEGVKRVLQILEDEFKTVLTMCGCSSLQDVDSSLVKLKSLF</sequence>
<evidence type="ECO:0000313" key="5">
    <source>
        <dbReference type="EMBL" id="PIK60504.1"/>
    </source>
</evidence>
<accession>A0A2G8LJS6</accession>
<dbReference type="InterPro" id="IPR012133">
    <property type="entry name" value="Alpha-hydoxy_acid_DH_FMN"/>
</dbReference>
<dbReference type="AlphaFoldDB" id="A0A2G8LJS6"/>
<name>A0A2G8LJS6_STIJA</name>
<dbReference type="Gene3D" id="3.20.20.70">
    <property type="entry name" value="Aldolase class I"/>
    <property type="match status" value="1"/>
</dbReference>
<comment type="cofactor">
    <cofactor evidence="1">
        <name>FMN</name>
        <dbReference type="ChEBI" id="CHEBI:58210"/>
    </cofactor>
</comment>
<dbReference type="Pfam" id="PF01070">
    <property type="entry name" value="FMN_dh"/>
    <property type="match status" value="1"/>
</dbReference>
<evidence type="ECO:0000313" key="6">
    <source>
        <dbReference type="Proteomes" id="UP000230750"/>
    </source>
</evidence>
<dbReference type="InterPro" id="IPR000262">
    <property type="entry name" value="FMN-dep_DH"/>
</dbReference>
<proteinExistence type="inferred from homology"/>
<evidence type="ECO:0000256" key="1">
    <source>
        <dbReference type="ARBA" id="ARBA00001917"/>
    </source>
</evidence>
<evidence type="ECO:0000259" key="4">
    <source>
        <dbReference type="PROSITE" id="PS51349"/>
    </source>
</evidence>
<protein>
    <submittedName>
        <fullName evidence="5">Putative hydroxyacid oxidase 1</fullName>
    </submittedName>
</protein>
<dbReference type="STRING" id="307972.A0A2G8LJS6"/>
<dbReference type="GO" id="GO:0003973">
    <property type="term" value="F:(S)-2-hydroxy-acid oxidase activity"/>
    <property type="evidence" value="ECO:0007669"/>
    <property type="project" value="TreeGrafter"/>
</dbReference>
<dbReference type="GO" id="GO:0010181">
    <property type="term" value="F:FMN binding"/>
    <property type="evidence" value="ECO:0007669"/>
    <property type="project" value="InterPro"/>
</dbReference>
<evidence type="ECO:0000256" key="2">
    <source>
        <dbReference type="ARBA" id="ARBA00023002"/>
    </source>
</evidence>
<organism evidence="5 6">
    <name type="scientific">Stichopus japonicus</name>
    <name type="common">Sea cucumber</name>
    <dbReference type="NCBI Taxonomy" id="307972"/>
    <lineage>
        <taxon>Eukaryota</taxon>
        <taxon>Metazoa</taxon>
        <taxon>Echinodermata</taxon>
        <taxon>Eleutherozoa</taxon>
        <taxon>Echinozoa</taxon>
        <taxon>Holothuroidea</taxon>
        <taxon>Aspidochirotacea</taxon>
        <taxon>Aspidochirotida</taxon>
        <taxon>Stichopodidae</taxon>
        <taxon>Apostichopus</taxon>
    </lineage>
</organism>
<dbReference type="OrthoDB" id="25826at2759"/>
<dbReference type="GO" id="GO:0005782">
    <property type="term" value="C:peroxisomal matrix"/>
    <property type="evidence" value="ECO:0007669"/>
    <property type="project" value="TreeGrafter"/>
</dbReference>